<dbReference type="PANTHER" id="PTHR31623">
    <property type="entry name" value="F21J9.9"/>
    <property type="match status" value="1"/>
</dbReference>
<dbReference type="AlphaFoldDB" id="A0ABD1FIM7"/>
<gene>
    <name evidence="4" type="ORF">AAHA92_31814</name>
</gene>
<dbReference type="PANTHER" id="PTHR31623:SF110">
    <property type="entry name" value="VINORINE SYNTHASE-LIKE"/>
    <property type="match status" value="1"/>
</dbReference>
<dbReference type="Gene3D" id="3.30.559.10">
    <property type="entry name" value="Chloramphenicol acetyltransferase-like domain"/>
    <property type="match status" value="2"/>
</dbReference>
<evidence type="ECO:0000256" key="3">
    <source>
        <dbReference type="ARBA" id="ARBA00023315"/>
    </source>
</evidence>
<evidence type="ECO:0000256" key="1">
    <source>
        <dbReference type="ARBA" id="ARBA00009861"/>
    </source>
</evidence>
<evidence type="ECO:0000313" key="5">
    <source>
        <dbReference type="Proteomes" id="UP001567538"/>
    </source>
</evidence>
<protein>
    <submittedName>
        <fullName evidence="4">Shikimate O-hydroxycinnamoyltransferase</fullName>
        <ecNumber evidence="4">2.3.1.133</ecNumber>
    </submittedName>
</protein>
<dbReference type="InterPro" id="IPR023213">
    <property type="entry name" value="CAT-like_dom_sf"/>
</dbReference>
<dbReference type="Proteomes" id="UP001567538">
    <property type="component" value="Unassembled WGS sequence"/>
</dbReference>
<comment type="caution">
    <text evidence="4">The sequence shown here is derived from an EMBL/GenBank/DDBJ whole genome shotgun (WGS) entry which is preliminary data.</text>
</comment>
<proteinExistence type="inferred from homology"/>
<keyword evidence="2 4" id="KW-0808">Transferase</keyword>
<keyword evidence="5" id="KW-1185">Reference proteome</keyword>
<dbReference type="GO" id="GO:0047172">
    <property type="term" value="F:shikimate O-hydroxycinnamoyltransferase activity"/>
    <property type="evidence" value="ECO:0007669"/>
    <property type="project" value="UniProtKB-EC"/>
</dbReference>
<organism evidence="4 5">
    <name type="scientific">Salvia divinorum</name>
    <name type="common">Maria pastora</name>
    <name type="synonym">Diviner's sage</name>
    <dbReference type="NCBI Taxonomy" id="28513"/>
    <lineage>
        <taxon>Eukaryota</taxon>
        <taxon>Viridiplantae</taxon>
        <taxon>Streptophyta</taxon>
        <taxon>Embryophyta</taxon>
        <taxon>Tracheophyta</taxon>
        <taxon>Spermatophyta</taxon>
        <taxon>Magnoliopsida</taxon>
        <taxon>eudicotyledons</taxon>
        <taxon>Gunneridae</taxon>
        <taxon>Pentapetalae</taxon>
        <taxon>asterids</taxon>
        <taxon>lamiids</taxon>
        <taxon>Lamiales</taxon>
        <taxon>Lamiaceae</taxon>
        <taxon>Nepetoideae</taxon>
        <taxon>Mentheae</taxon>
        <taxon>Salviinae</taxon>
        <taxon>Salvia</taxon>
        <taxon>Salvia subgen. Calosphace</taxon>
    </lineage>
</organism>
<sequence>MAQTIIATHIVKPSSPTPPASKIHKLSFFDQMLPPIYIPFIFLYENNQRSQQQEISKRLRQSLSEILAIFYPIAGTVVQNSHVDCDDAGAEFVEARVHAPLSHITENPNFEKLVKQLSATAAGAVAARNLSVKASFFECGGFAVGVSLSHKLADGASAAAFARAWADTCRGEASGIIHPSHGQTHLSVHPSFDMALHFPPSPRPSLHPGVPSEKIATRRLVFDKEKVEKIRKLEASRSEVKDPTRVEAVSALLWRSFIAAHKESGTGTASFPAVHAVNLRPRAGLPDRAFGNCIVFVAAALSLDEGEDGDAVSRLRAAIRGVGEDFVNGAVKDEKLLRMMDESGDALREPGSCVFSSWVRFGLYEVDFGWGKPARVFSVFPYLNAVLLVESPAGDGIEAWVNGVDDRFFQLLRSNCDELLGEDVLAA</sequence>
<reference evidence="4 5" key="1">
    <citation type="submission" date="2024-06" db="EMBL/GenBank/DDBJ databases">
        <title>A chromosome level genome sequence of Diviner's sage (Salvia divinorum).</title>
        <authorList>
            <person name="Ford S.A."/>
            <person name="Ro D.-K."/>
            <person name="Ness R.W."/>
            <person name="Phillips M.A."/>
        </authorList>
    </citation>
    <scope>NUCLEOTIDE SEQUENCE [LARGE SCALE GENOMIC DNA]</scope>
    <source>
        <strain evidence="4">SAF-2024a</strain>
        <tissue evidence="4">Leaf</tissue>
    </source>
</reference>
<comment type="similarity">
    <text evidence="1">Belongs to the plant acyltransferase family.</text>
</comment>
<keyword evidence="3 4" id="KW-0012">Acyltransferase</keyword>
<dbReference type="EMBL" id="JBEAFC010000014">
    <property type="protein sequence ID" value="KAL1531703.1"/>
    <property type="molecule type" value="Genomic_DNA"/>
</dbReference>
<dbReference type="EC" id="2.3.1.133" evidence="4"/>
<evidence type="ECO:0000256" key="2">
    <source>
        <dbReference type="ARBA" id="ARBA00022679"/>
    </source>
</evidence>
<evidence type="ECO:0000313" key="4">
    <source>
        <dbReference type="EMBL" id="KAL1531703.1"/>
    </source>
</evidence>
<dbReference type="Pfam" id="PF02458">
    <property type="entry name" value="Transferase"/>
    <property type="match status" value="1"/>
</dbReference>
<name>A0ABD1FIM7_SALDI</name>
<accession>A0ABD1FIM7</accession>